<dbReference type="EMBL" id="MDET01000021">
    <property type="protein sequence ID" value="OQM75092.1"/>
    <property type="molecule type" value="Genomic_DNA"/>
</dbReference>
<gene>
    <name evidence="2" type="ORF">BFN67_20310</name>
</gene>
<dbReference type="AlphaFoldDB" id="A0A1V8RPG7"/>
<dbReference type="Gene3D" id="3.40.190.10">
    <property type="entry name" value="Periplasmic binding protein-like II"/>
    <property type="match status" value="2"/>
</dbReference>
<dbReference type="OrthoDB" id="186379at2"/>
<sequence length="267" mass="28885">MAVAFFLAAGSTAAPAQDKSIIVASTTSTQDSGLFDYLLPLFKAKSGIDVKVIAQGTGQALDTARRGDADVVFVHAKSQELKFLDEGFAKKRDDVMYNDFVLIGPKSDPAGVAGTSDITAAFKAIDEKKAPFVSRGDRSGTNTAELKLWKEAGIDIAKDKGDWYRDIGQGMGAALNTASAMNAYVLSDRGTWLSFKNRGDLEIVVEGDKRLFNQYGVMVVNPDKFPTVKAELGQEFIDYLLSDEGQKAIAAYKIDGKQLFFPNAKKD</sequence>
<accession>A0A1V8RPG7</accession>
<protein>
    <submittedName>
        <fullName evidence="2">Sulfate transporter</fullName>
    </submittedName>
</protein>
<dbReference type="Pfam" id="PF12849">
    <property type="entry name" value="PBP_like_2"/>
    <property type="match status" value="1"/>
</dbReference>
<evidence type="ECO:0000313" key="2">
    <source>
        <dbReference type="EMBL" id="OQM75092.1"/>
    </source>
</evidence>
<organism evidence="2 3">
    <name type="scientific">Manganibacter manganicus</name>
    <dbReference type="NCBI Taxonomy" id="1873176"/>
    <lineage>
        <taxon>Bacteria</taxon>
        <taxon>Pseudomonadati</taxon>
        <taxon>Pseudomonadota</taxon>
        <taxon>Alphaproteobacteria</taxon>
        <taxon>Hyphomicrobiales</taxon>
        <taxon>Phyllobacteriaceae</taxon>
        <taxon>Manganibacter</taxon>
    </lineage>
</organism>
<dbReference type="STRING" id="1873176.BFN67_20310"/>
<dbReference type="RefSeq" id="WP_080920181.1">
    <property type="nucleotide sequence ID" value="NZ_MDET01000021.1"/>
</dbReference>
<dbReference type="SUPFAM" id="SSF53850">
    <property type="entry name" value="Periplasmic binding protein-like II"/>
    <property type="match status" value="1"/>
</dbReference>
<evidence type="ECO:0000259" key="1">
    <source>
        <dbReference type="Pfam" id="PF12849"/>
    </source>
</evidence>
<keyword evidence="3" id="KW-1185">Reference proteome</keyword>
<evidence type="ECO:0000313" key="3">
    <source>
        <dbReference type="Proteomes" id="UP000191905"/>
    </source>
</evidence>
<dbReference type="InterPro" id="IPR024370">
    <property type="entry name" value="PBP_domain"/>
</dbReference>
<dbReference type="Proteomes" id="UP000191905">
    <property type="component" value="Unassembled WGS sequence"/>
</dbReference>
<proteinExistence type="predicted"/>
<name>A0A1V8RPG7_9HYPH</name>
<reference evidence="2 3" key="1">
    <citation type="journal article" date="2016" name="Int. J. Syst. Evol. Microbiol.">
        <title>Pseudaminobacter manganicus sp. nov., isolated from sludge of a manganese mine.</title>
        <authorList>
            <person name="Li J."/>
            <person name="Huang J."/>
            <person name="Liao S."/>
            <person name="Wang G."/>
        </authorList>
    </citation>
    <scope>NUCLEOTIDE SEQUENCE [LARGE SCALE GENOMIC DNA]</scope>
    <source>
        <strain evidence="2 3">JH-7</strain>
    </source>
</reference>
<dbReference type="PANTHER" id="PTHR37945">
    <property type="entry name" value="EXTRACELLULAR TUNGSTATE BINDING PROTEIN"/>
    <property type="match status" value="1"/>
</dbReference>
<dbReference type="InterPro" id="IPR052738">
    <property type="entry name" value="ABC-Tungstate_binding"/>
</dbReference>
<comment type="caution">
    <text evidence="2">The sequence shown here is derived from an EMBL/GenBank/DDBJ whole genome shotgun (WGS) entry which is preliminary data.</text>
</comment>
<dbReference type="PANTHER" id="PTHR37945:SF1">
    <property type="entry name" value="EXTRACELLULAR TUNGSTATE BINDING PROTEIN"/>
    <property type="match status" value="1"/>
</dbReference>
<feature type="domain" description="PBP" evidence="1">
    <location>
        <begin position="14"/>
        <end position="244"/>
    </location>
</feature>